<name>A0A833N6Q7_9BACT</name>
<keyword evidence="1" id="KW-0732">Signal</keyword>
<protein>
    <recommendedName>
        <fullName evidence="4">Tetratricopeptide repeat protein</fullName>
    </recommendedName>
</protein>
<evidence type="ECO:0000313" key="2">
    <source>
        <dbReference type="EMBL" id="KAB8030803.1"/>
    </source>
</evidence>
<accession>A0A833N6Q7</accession>
<organism evidence="2 3">
    <name type="scientific">Fluviispira multicolorata</name>
    <dbReference type="NCBI Taxonomy" id="2654512"/>
    <lineage>
        <taxon>Bacteria</taxon>
        <taxon>Pseudomonadati</taxon>
        <taxon>Bdellovibrionota</taxon>
        <taxon>Oligoflexia</taxon>
        <taxon>Silvanigrellales</taxon>
        <taxon>Silvanigrellaceae</taxon>
        <taxon>Fluviispira</taxon>
    </lineage>
</organism>
<reference evidence="2 3" key="1">
    <citation type="submission" date="2019-10" db="EMBL/GenBank/DDBJ databases">
        <title>New genus of Silvanigrellaceae.</title>
        <authorList>
            <person name="Pitt A."/>
            <person name="Hahn M.W."/>
        </authorList>
    </citation>
    <scope>NUCLEOTIDE SEQUENCE [LARGE SCALE GENOMIC DNA]</scope>
    <source>
        <strain evidence="2 3">33A1-SZDP</strain>
    </source>
</reference>
<evidence type="ECO:0000256" key="1">
    <source>
        <dbReference type="SAM" id="SignalP"/>
    </source>
</evidence>
<sequence length="273" mass="31192">MTFVYKKIRIKNNLVSTTLIMSTFLVSNIFANEIHTENNTEAETSQISIKYLDSLWENRQNKEVEKEIVHLIKSAPSTPKDFEIAWRIGRLVYYGGNFITSSNLTSENKVKIFKYGYSAGEIAKKLNPKRVEGFYWYAINLGSYGLEKGIFTALNNAKPGRDALIEAAKIDPKYHWAGPFRILGRYYQEVPGGIISFGDKKIAEEYFNKAIKTSPDYRLNTMYLGVLKQKIGDKNEALELYKKAQALPDVDGKTEELRYAKELAENIKSVQNK</sequence>
<comment type="caution">
    <text evidence="2">The sequence shown here is derived from an EMBL/GenBank/DDBJ whole genome shotgun (WGS) entry which is preliminary data.</text>
</comment>
<feature type="signal peptide" evidence="1">
    <location>
        <begin position="1"/>
        <end position="31"/>
    </location>
</feature>
<dbReference type="Proteomes" id="UP000442694">
    <property type="component" value="Unassembled WGS sequence"/>
</dbReference>
<gene>
    <name evidence="2" type="ORF">GCL57_07465</name>
</gene>
<dbReference type="SUPFAM" id="SSF48452">
    <property type="entry name" value="TPR-like"/>
    <property type="match status" value="1"/>
</dbReference>
<evidence type="ECO:0008006" key="4">
    <source>
        <dbReference type="Google" id="ProtNLM"/>
    </source>
</evidence>
<proteinExistence type="predicted"/>
<feature type="chain" id="PRO_5032457802" description="Tetratricopeptide repeat protein" evidence="1">
    <location>
        <begin position="32"/>
        <end position="273"/>
    </location>
</feature>
<dbReference type="InterPro" id="IPR011990">
    <property type="entry name" value="TPR-like_helical_dom_sf"/>
</dbReference>
<dbReference type="RefSeq" id="WP_152212730.1">
    <property type="nucleotide sequence ID" value="NZ_WFLN01000006.1"/>
</dbReference>
<dbReference type="Gene3D" id="1.25.40.10">
    <property type="entry name" value="Tetratricopeptide repeat domain"/>
    <property type="match status" value="1"/>
</dbReference>
<evidence type="ECO:0000313" key="3">
    <source>
        <dbReference type="Proteomes" id="UP000442694"/>
    </source>
</evidence>
<dbReference type="EMBL" id="WFLN01000006">
    <property type="protein sequence ID" value="KAB8030803.1"/>
    <property type="molecule type" value="Genomic_DNA"/>
</dbReference>
<keyword evidence="3" id="KW-1185">Reference proteome</keyword>
<dbReference type="AlphaFoldDB" id="A0A833N6Q7"/>